<dbReference type="Gene3D" id="1.10.357.10">
    <property type="entry name" value="Tetracycline Repressor, domain 2"/>
    <property type="match status" value="1"/>
</dbReference>
<dbReference type="InterPro" id="IPR025996">
    <property type="entry name" value="MT1864/Rv1816-like_C"/>
</dbReference>
<keyword evidence="1" id="KW-0805">Transcription regulation</keyword>
<name>A0A923EC48_CLOTT</name>
<organism evidence="4 5">
    <name type="scientific">Clostridium tetanomorphum</name>
    <dbReference type="NCBI Taxonomy" id="1553"/>
    <lineage>
        <taxon>Bacteria</taxon>
        <taxon>Bacillati</taxon>
        <taxon>Bacillota</taxon>
        <taxon>Clostridia</taxon>
        <taxon>Eubacteriales</taxon>
        <taxon>Clostridiaceae</taxon>
        <taxon>Clostridium</taxon>
    </lineage>
</organism>
<keyword evidence="5" id="KW-1185">Reference proteome</keyword>
<evidence type="ECO:0000256" key="2">
    <source>
        <dbReference type="ARBA" id="ARBA00023163"/>
    </source>
</evidence>
<dbReference type="SUPFAM" id="SSF48498">
    <property type="entry name" value="Tetracyclin repressor-like, C-terminal domain"/>
    <property type="match status" value="1"/>
</dbReference>
<dbReference type="Pfam" id="PF13305">
    <property type="entry name" value="TetR_C_33"/>
    <property type="match status" value="1"/>
</dbReference>
<dbReference type="EMBL" id="JAAZWO010000023">
    <property type="protein sequence ID" value="MBC2399157.1"/>
    <property type="molecule type" value="Genomic_DNA"/>
</dbReference>
<evidence type="ECO:0000313" key="4">
    <source>
        <dbReference type="EMBL" id="MBC2399157.1"/>
    </source>
</evidence>
<dbReference type="Proteomes" id="UP000563151">
    <property type="component" value="Unassembled WGS sequence"/>
</dbReference>
<evidence type="ECO:0000259" key="3">
    <source>
        <dbReference type="Pfam" id="PF13305"/>
    </source>
</evidence>
<protein>
    <submittedName>
        <fullName evidence="4">WHG domain-containing protein</fullName>
    </submittedName>
</protein>
<evidence type="ECO:0000313" key="5">
    <source>
        <dbReference type="Proteomes" id="UP000563151"/>
    </source>
</evidence>
<dbReference type="AlphaFoldDB" id="A0A923EC48"/>
<comment type="caution">
    <text evidence="4">The sequence shown here is derived from an EMBL/GenBank/DDBJ whole genome shotgun (WGS) entry which is preliminary data.</text>
</comment>
<dbReference type="RefSeq" id="WP_173680295.1">
    <property type="nucleotide sequence ID" value="NZ_JAAZWO010000023.1"/>
</dbReference>
<dbReference type="InterPro" id="IPR036271">
    <property type="entry name" value="Tet_transcr_reg_TetR-rel_C_sf"/>
</dbReference>
<feature type="domain" description="HTH-type transcriptional regulator MT1864/Rv1816-like C-terminal" evidence="3">
    <location>
        <begin position="29"/>
        <end position="96"/>
    </location>
</feature>
<accession>A0A923EC48</accession>
<gene>
    <name evidence="4" type="ORF">HGG79_15455</name>
</gene>
<evidence type="ECO:0000256" key="1">
    <source>
        <dbReference type="ARBA" id="ARBA00023015"/>
    </source>
</evidence>
<keyword evidence="2" id="KW-0804">Transcription</keyword>
<sequence>MPRQGLSKEKIVQAAMKKASTEKRGKDALMAFADTYRNFAKTNPMLYQIVLTSPPANEKLLKDTKRSIGVIYQQILQYYSLSNEETFHLARMLRSAYYI</sequence>
<proteinExistence type="predicted"/>
<reference evidence="4 5" key="1">
    <citation type="submission" date="2020-04" db="EMBL/GenBank/DDBJ databases">
        <title>Genomic insights into acetone-butanol-ethanol (ABE) fermentation by sequencing solventogenic clostridia strains.</title>
        <authorList>
            <person name="Brown S."/>
        </authorList>
    </citation>
    <scope>NUCLEOTIDE SEQUENCE [LARGE SCALE GENOMIC DNA]</scope>
    <source>
        <strain evidence="4 5">DJ011</strain>
    </source>
</reference>